<dbReference type="Proteomes" id="UP000560658">
    <property type="component" value="Unassembled WGS sequence"/>
</dbReference>
<dbReference type="PANTHER" id="PTHR34985:SF1">
    <property type="entry name" value="SLR0554 PROTEIN"/>
    <property type="match status" value="1"/>
</dbReference>
<protein>
    <recommendedName>
        <fullName evidence="2">Virulence-associated protein E-like domain-containing protein</fullName>
    </recommendedName>
</protein>
<gene>
    <name evidence="3" type="ORF">GGR06_000170</name>
</gene>
<name>A0A840CU44_9BACE</name>
<sequence>MNAVKPLNVIVSLPTREECSSKKSKRKSKSESSPDLSDISQQASLDYSKALAYTRRKYRFEEGGRDNFIYCLGNQCYVRHVPETAAVRMAIRDFGGSGDFDVETPLRNAYVYTSQTDAADQETKKNRVDQIVDFLNENYSFRYNVVRDQVEFAKKKEGGKVYNSVRLRDLNSFYMELVRANISCTLALVRSLIESDFAPDYNPFIAYFESLPPWDGKTDYIKQLADTIDTPDPAFLHDALKRWLVGMVACAISDREENQLLLLLYSKQGKGKSRFIRNLLPSELEGYYRNGMINPDNKDHMLMLSSCLIINLEEFDGVSSNRLADLKRVITQDRVTERKVFDFQSHAFVRRASFAASTNNPHCLQEIAENRRILFISVDNIRYRMLVNHAGLYAQALALYYEGFQYWYEGDEIKMLNKRNERFRLKDPVEENLFFYYRAATACDFTAKWLPAATLLATISLNGRVQSNRQALQTLVYVLENNSFRKRVNANGVTEYAVMEYTVEERADNATRIVNMGESQQPLAFDEPSEEA</sequence>
<evidence type="ECO:0000313" key="4">
    <source>
        <dbReference type="Proteomes" id="UP000560658"/>
    </source>
</evidence>
<dbReference type="InterPro" id="IPR007936">
    <property type="entry name" value="VapE-like_dom"/>
</dbReference>
<evidence type="ECO:0000313" key="3">
    <source>
        <dbReference type="EMBL" id="MBB4042411.1"/>
    </source>
</evidence>
<reference evidence="3" key="1">
    <citation type="submission" date="2020-08" db="EMBL/GenBank/DDBJ databases">
        <title>Genomic Encyclopedia of Type Strains, Phase IV (KMG-IV): sequencing the most valuable type-strain genomes for metagenomic binning, comparative biology and taxonomic classification.</title>
        <authorList>
            <person name="Goeker M."/>
        </authorList>
    </citation>
    <scope>NUCLEOTIDE SEQUENCE [LARGE SCALE GENOMIC DNA]</scope>
    <source>
        <strain evidence="3">DSM 105720</strain>
    </source>
</reference>
<dbReference type="EMBL" id="JACIER010000001">
    <property type="protein sequence ID" value="MBB4042411.1"/>
    <property type="molecule type" value="Genomic_DNA"/>
</dbReference>
<evidence type="ECO:0000256" key="1">
    <source>
        <dbReference type="SAM" id="MobiDB-lite"/>
    </source>
</evidence>
<accession>A0A840CU44</accession>
<dbReference type="AlphaFoldDB" id="A0A840CU44"/>
<proteinExistence type="predicted"/>
<organism evidence="3 4">
    <name type="scientific">Bacteroides reticulotermitis</name>
    <dbReference type="NCBI Taxonomy" id="1133319"/>
    <lineage>
        <taxon>Bacteria</taxon>
        <taxon>Pseudomonadati</taxon>
        <taxon>Bacteroidota</taxon>
        <taxon>Bacteroidia</taxon>
        <taxon>Bacteroidales</taxon>
        <taxon>Bacteroidaceae</taxon>
        <taxon>Bacteroides</taxon>
    </lineage>
</organism>
<evidence type="ECO:0000259" key="2">
    <source>
        <dbReference type="Pfam" id="PF05272"/>
    </source>
</evidence>
<dbReference type="Pfam" id="PF05272">
    <property type="entry name" value="VapE-like_dom"/>
    <property type="match status" value="1"/>
</dbReference>
<keyword evidence="4" id="KW-1185">Reference proteome</keyword>
<dbReference type="PANTHER" id="PTHR34985">
    <property type="entry name" value="SLR0554 PROTEIN"/>
    <property type="match status" value="1"/>
</dbReference>
<comment type="caution">
    <text evidence="3">The sequence shown here is derived from an EMBL/GenBank/DDBJ whole genome shotgun (WGS) entry which is preliminary data.</text>
</comment>
<feature type="region of interest" description="Disordered" evidence="1">
    <location>
        <begin position="16"/>
        <end position="40"/>
    </location>
</feature>
<feature type="domain" description="Virulence-associated protein E-like" evidence="2">
    <location>
        <begin position="211"/>
        <end position="423"/>
    </location>
</feature>
<dbReference type="RefSeq" id="WP_304523438.1">
    <property type="nucleotide sequence ID" value="NZ_JACIER010000001.1"/>
</dbReference>